<keyword evidence="12" id="KW-1185">Reference proteome</keyword>
<evidence type="ECO:0000313" key="12">
    <source>
        <dbReference type="Proteomes" id="UP000029920"/>
    </source>
</evidence>
<dbReference type="GO" id="GO:0090729">
    <property type="term" value="F:toxin activity"/>
    <property type="evidence" value="ECO:0007669"/>
    <property type="project" value="UniProtKB-KW"/>
</dbReference>
<feature type="signal peptide" evidence="10">
    <location>
        <begin position="1"/>
        <end position="17"/>
    </location>
</feature>
<evidence type="ECO:0000256" key="8">
    <source>
        <dbReference type="ARBA" id="ARBA00023237"/>
    </source>
</evidence>
<evidence type="ECO:0000256" key="6">
    <source>
        <dbReference type="ARBA" id="ARBA00023136"/>
    </source>
</evidence>
<dbReference type="Pfam" id="PF03498">
    <property type="entry name" value="CDtoxinA"/>
    <property type="match status" value="1"/>
</dbReference>
<evidence type="ECO:0000256" key="5">
    <source>
        <dbReference type="ARBA" id="ARBA00023026"/>
    </source>
</evidence>
<dbReference type="InterPro" id="IPR003558">
    <property type="entry name" value="CDtoxinA/C"/>
</dbReference>
<comment type="caution">
    <text evidence="11">The sequence shown here is derived from an EMBL/GenBank/DDBJ whole genome shotgun (WGS) entry which is preliminary data.</text>
</comment>
<keyword evidence="7" id="KW-0564">Palmitate</keyword>
<dbReference type="Proteomes" id="UP000029920">
    <property type="component" value="Unassembled WGS sequence"/>
</dbReference>
<dbReference type="Gene3D" id="2.80.10.50">
    <property type="match status" value="1"/>
</dbReference>
<evidence type="ECO:0000256" key="7">
    <source>
        <dbReference type="ARBA" id="ARBA00023139"/>
    </source>
</evidence>
<keyword evidence="2" id="KW-0800">Toxin</keyword>
<dbReference type="GO" id="GO:0009279">
    <property type="term" value="C:cell outer membrane"/>
    <property type="evidence" value="ECO:0007669"/>
    <property type="project" value="UniProtKB-SubCell"/>
</dbReference>
<feature type="chain" id="PRO_5020276890" evidence="10">
    <location>
        <begin position="18"/>
        <end position="183"/>
    </location>
</feature>
<reference evidence="11 12" key="1">
    <citation type="journal article" date="2014" name="Genome Announc.">
        <title>Draft genome sequences of eight enterohepatic helicobacter species isolated from both laboratory and wild rodents.</title>
        <authorList>
            <person name="Sheh A."/>
            <person name="Shen Z."/>
            <person name="Fox J.G."/>
        </authorList>
    </citation>
    <scope>NUCLEOTIDE SEQUENCE [LARGE SCALE GENOMIC DNA]</scope>
    <source>
        <strain evidence="11 12">MIT-03-7007</strain>
    </source>
</reference>
<keyword evidence="3 10" id="KW-0732">Signal</keyword>
<proteinExistence type="predicted"/>
<evidence type="ECO:0000256" key="2">
    <source>
        <dbReference type="ARBA" id="ARBA00022656"/>
    </source>
</evidence>
<keyword evidence="6" id="KW-0472">Membrane</keyword>
<keyword evidence="8" id="KW-0998">Cell outer membrane</keyword>
<sequence length="183" mass="20507">MKRIALLLILISSFVYGVEPEDLPDFTAPFSLRSLLTGDLLAPDYRKPNWNLKQVILDDQTRKSDPFDSFNLGAMQFVNTEDSKLCLGIDESGFFALKDCEEDLKSKKLETVFTIIPTTTAAVQIRSFVLDKTECISVFFNPRLPSGRGIGITPCSVDKIFSIDMRKLMLILPPLVEAKTINP</sequence>
<dbReference type="RefSeq" id="WP_034554733.1">
    <property type="nucleotide sequence ID" value="NZ_JRPC02000009.1"/>
</dbReference>
<comment type="subcellular location">
    <subcellularLocation>
        <location evidence="1">Cell outer membrane</location>
        <topology evidence="1">Lipid-anchor</topology>
    </subcellularLocation>
</comment>
<accession>A0A4U8UEN0</accession>
<dbReference type="GO" id="GO:0030246">
    <property type="term" value="F:carbohydrate binding"/>
    <property type="evidence" value="ECO:0007669"/>
    <property type="project" value="UniProtKB-KW"/>
</dbReference>
<protein>
    <submittedName>
        <fullName evidence="11">Toxin</fullName>
    </submittedName>
</protein>
<dbReference type="EMBL" id="JRPC02000009">
    <property type="protein sequence ID" value="TLE16171.1"/>
    <property type="molecule type" value="Genomic_DNA"/>
</dbReference>
<organism evidence="11 12">
    <name type="scientific">Helicobacter apodemus</name>
    <dbReference type="NCBI Taxonomy" id="135569"/>
    <lineage>
        <taxon>Bacteria</taxon>
        <taxon>Pseudomonadati</taxon>
        <taxon>Campylobacterota</taxon>
        <taxon>Epsilonproteobacteria</taxon>
        <taxon>Campylobacterales</taxon>
        <taxon>Helicobacteraceae</taxon>
        <taxon>Helicobacter</taxon>
    </lineage>
</organism>
<name>A0A4U8UEN0_9HELI</name>
<evidence type="ECO:0000256" key="9">
    <source>
        <dbReference type="ARBA" id="ARBA00023288"/>
    </source>
</evidence>
<dbReference type="AlphaFoldDB" id="A0A4U8UEN0"/>
<evidence type="ECO:0000256" key="10">
    <source>
        <dbReference type="SAM" id="SignalP"/>
    </source>
</evidence>
<dbReference type="CDD" id="cd23413">
    <property type="entry name" value="beta-trefoil_Ricin_CdtC"/>
    <property type="match status" value="1"/>
</dbReference>
<evidence type="ECO:0000313" key="11">
    <source>
        <dbReference type="EMBL" id="TLE16171.1"/>
    </source>
</evidence>
<keyword evidence="5" id="KW-0843">Virulence</keyword>
<evidence type="ECO:0000256" key="4">
    <source>
        <dbReference type="ARBA" id="ARBA00022734"/>
    </source>
</evidence>
<keyword evidence="4" id="KW-0430">Lectin</keyword>
<keyword evidence="9" id="KW-0449">Lipoprotein</keyword>
<gene>
    <name evidence="11" type="ORF">LS72_004535</name>
</gene>
<dbReference type="SUPFAM" id="SSF50370">
    <property type="entry name" value="Ricin B-like lectins"/>
    <property type="match status" value="1"/>
</dbReference>
<dbReference type="InterPro" id="IPR035992">
    <property type="entry name" value="Ricin_B-like_lectins"/>
</dbReference>
<evidence type="ECO:0000256" key="1">
    <source>
        <dbReference type="ARBA" id="ARBA00004459"/>
    </source>
</evidence>
<evidence type="ECO:0000256" key="3">
    <source>
        <dbReference type="ARBA" id="ARBA00022729"/>
    </source>
</evidence>